<proteinExistence type="predicted"/>
<keyword evidence="2" id="KW-1185">Reference proteome</keyword>
<dbReference type="EMBL" id="CP117417">
    <property type="protein sequence ID" value="WCT76597.1"/>
    <property type="molecule type" value="Genomic_DNA"/>
</dbReference>
<dbReference type="RefSeq" id="WP_273617011.1">
    <property type="nucleotide sequence ID" value="NZ_CP117417.1"/>
</dbReference>
<evidence type="ECO:0000313" key="1">
    <source>
        <dbReference type="EMBL" id="WCT76597.1"/>
    </source>
</evidence>
<accession>A0ABY7TTP8</accession>
<evidence type="ECO:0008006" key="3">
    <source>
        <dbReference type="Google" id="ProtNLM"/>
    </source>
</evidence>
<name>A0ABY7TTP8_9SPHN</name>
<dbReference type="Proteomes" id="UP001218231">
    <property type="component" value="Chromosome"/>
</dbReference>
<organism evidence="1 2">
    <name type="scientific">Novosphingobium humi</name>
    <dbReference type="NCBI Taxonomy" id="2282397"/>
    <lineage>
        <taxon>Bacteria</taxon>
        <taxon>Pseudomonadati</taxon>
        <taxon>Pseudomonadota</taxon>
        <taxon>Alphaproteobacteria</taxon>
        <taxon>Sphingomonadales</taxon>
        <taxon>Sphingomonadaceae</taxon>
        <taxon>Novosphingobium</taxon>
    </lineage>
</organism>
<evidence type="ECO:0000313" key="2">
    <source>
        <dbReference type="Proteomes" id="UP001218231"/>
    </source>
</evidence>
<protein>
    <recommendedName>
        <fullName evidence="3">Lipocalin-like domain-containing protein</fullName>
    </recommendedName>
</protein>
<gene>
    <name evidence="1" type="ORF">PQ457_11700</name>
</gene>
<sequence length="130" mass="14545">MNFRGIKFSLFTFVVLGLFSPGRSRVLPALVSPRELVGRWAVLHGNTKSEACRSDFISDFLPDGRYGGDMEDGVWSLSGDILTVKILRSNYDAGGEGPMRRLRQPEIRKIHVAKRRDGLISVDHDIAVRC</sequence>
<reference evidence="1 2" key="1">
    <citation type="submission" date="2023-02" db="EMBL/GenBank/DDBJ databases">
        <title>Genome sequence of Novosphingobium humi KACC 19094.</title>
        <authorList>
            <person name="Kim S."/>
            <person name="Heo J."/>
            <person name="Kwon S.-W."/>
        </authorList>
    </citation>
    <scope>NUCLEOTIDE SEQUENCE [LARGE SCALE GENOMIC DNA]</scope>
    <source>
        <strain evidence="1 2">KACC 19094</strain>
    </source>
</reference>